<dbReference type="Pfam" id="PF11720">
    <property type="entry name" value="Inhibitor_I78"/>
    <property type="match status" value="1"/>
</dbReference>
<dbReference type="OrthoDB" id="10013825at2759"/>
<dbReference type="Proteomes" id="UP000324767">
    <property type="component" value="Unassembled WGS sequence"/>
</dbReference>
<feature type="region of interest" description="Disordered" evidence="1">
    <location>
        <begin position="1"/>
        <end position="63"/>
    </location>
</feature>
<dbReference type="EMBL" id="VXIT01000020">
    <property type="protein sequence ID" value="KAA6407103.1"/>
    <property type="molecule type" value="Genomic_DNA"/>
</dbReference>
<gene>
    <name evidence="2" type="ORF">FRX48_09169</name>
</gene>
<dbReference type="AlphaFoldDB" id="A0A5M8PDG4"/>
<evidence type="ECO:0008006" key="4">
    <source>
        <dbReference type="Google" id="ProtNLM"/>
    </source>
</evidence>
<dbReference type="PANTHER" id="PTHR39600:SF1">
    <property type="entry name" value="PEPTIDASE INHIBITOR I78 FAMILY PROTEIN"/>
    <property type="match status" value="1"/>
</dbReference>
<evidence type="ECO:0000313" key="3">
    <source>
        <dbReference type="Proteomes" id="UP000324767"/>
    </source>
</evidence>
<evidence type="ECO:0000313" key="2">
    <source>
        <dbReference type="EMBL" id="KAA6407103.1"/>
    </source>
</evidence>
<protein>
    <recommendedName>
        <fullName evidence="4">Pua rna binding domain-containing protein</fullName>
    </recommendedName>
</protein>
<feature type="compositionally biased region" description="Polar residues" evidence="1">
    <location>
        <begin position="11"/>
        <end position="20"/>
    </location>
</feature>
<name>A0A5M8PDG4_9LECA</name>
<accession>A0A5M8PDG4</accession>
<sequence>MPLVVPGINSGGSNQQSEWTNRLVGKKLSDSTSDSTSFARQDLPKEHRVIEPGSMSTQDFNKDRMNVHLGEDGTVTHVDFK</sequence>
<comment type="caution">
    <text evidence="2">The sequence shown here is derived from an EMBL/GenBank/DDBJ whole genome shotgun (WGS) entry which is preliminary data.</text>
</comment>
<dbReference type="InterPro" id="IPR021719">
    <property type="entry name" value="Prot_inh_I78"/>
</dbReference>
<dbReference type="PANTHER" id="PTHR39600">
    <property type="entry name" value="PEPTIDASE INHIBITOR I78 FAMILY PROTEIN"/>
    <property type="match status" value="1"/>
</dbReference>
<organism evidence="2 3">
    <name type="scientific">Lasallia pustulata</name>
    <dbReference type="NCBI Taxonomy" id="136370"/>
    <lineage>
        <taxon>Eukaryota</taxon>
        <taxon>Fungi</taxon>
        <taxon>Dikarya</taxon>
        <taxon>Ascomycota</taxon>
        <taxon>Pezizomycotina</taxon>
        <taxon>Lecanoromycetes</taxon>
        <taxon>OSLEUM clade</taxon>
        <taxon>Umbilicariomycetidae</taxon>
        <taxon>Umbilicariales</taxon>
        <taxon>Umbilicariaceae</taxon>
        <taxon>Lasallia</taxon>
    </lineage>
</organism>
<proteinExistence type="predicted"/>
<evidence type="ECO:0000256" key="1">
    <source>
        <dbReference type="SAM" id="MobiDB-lite"/>
    </source>
</evidence>
<dbReference type="Gene3D" id="3.30.10.10">
    <property type="entry name" value="Trypsin Inhibitor V, subunit A"/>
    <property type="match status" value="1"/>
</dbReference>
<reference evidence="2 3" key="1">
    <citation type="submission" date="2019-09" db="EMBL/GenBank/DDBJ databases">
        <title>The hologenome of the rock-dwelling lichen Lasallia pustulata.</title>
        <authorList>
            <person name="Greshake Tzovaras B."/>
            <person name="Segers F."/>
            <person name="Bicker A."/>
            <person name="Dal Grande F."/>
            <person name="Otte J."/>
            <person name="Hankeln T."/>
            <person name="Schmitt I."/>
            <person name="Ebersberger I."/>
        </authorList>
    </citation>
    <scope>NUCLEOTIDE SEQUENCE [LARGE SCALE GENOMIC DNA]</scope>
    <source>
        <strain evidence="2">A1-1</strain>
    </source>
</reference>